<comment type="caution">
    <text evidence="1">Lacks conserved residue(s) required for the propagation of feature annotation.</text>
</comment>
<dbReference type="InterPro" id="IPR000742">
    <property type="entry name" value="EGF"/>
</dbReference>
<evidence type="ECO:0000256" key="1">
    <source>
        <dbReference type="PROSITE-ProRule" id="PRU00076"/>
    </source>
</evidence>
<sequence length="86" mass="9483">MFLHMLPHIYLLHKMWLVVAVQMCKYRSRPSTCYKQCSRSVCCTGYQGPSCSQPICFGSTSCPNGGTCRAPNACICRTGYSGTNCS</sequence>
<evidence type="ECO:0000313" key="4">
    <source>
        <dbReference type="EMBL" id="WAR20757.1"/>
    </source>
</evidence>
<feature type="non-terminal residue" evidence="4">
    <location>
        <position position="86"/>
    </location>
</feature>
<dbReference type="PROSITE" id="PS00022">
    <property type="entry name" value="EGF_1"/>
    <property type="match status" value="1"/>
</dbReference>
<dbReference type="EMBL" id="CP111023">
    <property type="protein sequence ID" value="WAR20757.1"/>
    <property type="molecule type" value="Genomic_DNA"/>
</dbReference>
<feature type="chain" id="PRO_5045268576" description="EGF-like domain-containing protein" evidence="2">
    <location>
        <begin position="21"/>
        <end position="86"/>
    </location>
</feature>
<evidence type="ECO:0000259" key="3">
    <source>
        <dbReference type="PROSITE" id="PS50026"/>
    </source>
</evidence>
<feature type="signal peptide" evidence="2">
    <location>
        <begin position="1"/>
        <end position="20"/>
    </location>
</feature>
<dbReference type="Gene3D" id="2.10.25.10">
    <property type="entry name" value="Laminin"/>
    <property type="match status" value="1"/>
</dbReference>
<evidence type="ECO:0000256" key="2">
    <source>
        <dbReference type="SAM" id="SignalP"/>
    </source>
</evidence>
<feature type="disulfide bond" evidence="1">
    <location>
        <begin position="76"/>
        <end position="85"/>
    </location>
</feature>
<gene>
    <name evidence="4" type="ORF">MAR_014731</name>
</gene>
<organism evidence="4 5">
    <name type="scientific">Mya arenaria</name>
    <name type="common">Soft-shell clam</name>
    <dbReference type="NCBI Taxonomy" id="6604"/>
    <lineage>
        <taxon>Eukaryota</taxon>
        <taxon>Metazoa</taxon>
        <taxon>Spiralia</taxon>
        <taxon>Lophotrochozoa</taxon>
        <taxon>Mollusca</taxon>
        <taxon>Bivalvia</taxon>
        <taxon>Autobranchia</taxon>
        <taxon>Heteroconchia</taxon>
        <taxon>Euheterodonta</taxon>
        <taxon>Imparidentia</taxon>
        <taxon>Neoheterodontei</taxon>
        <taxon>Myida</taxon>
        <taxon>Myoidea</taxon>
        <taxon>Myidae</taxon>
        <taxon>Mya</taxon>
    </lineage>
</organism>
<keyword evidence="1" id="KW-1015">Disulfide bond</keyword>
<keyword evidence="5" id="KW-1185">Reference proteome</keyword>
<accession>A0ABY7FI96</accession>
<keyword evidence="2" id="KW-0732">Signal</keyword>
<evidence type="ECO:0000313" key="5">
    <source>
        <dbReference type="Proteomes" id="UP001164746"/>
    </source>
</evidence>
<reference evidence="4" key="1">
    <citation type="submission" date="2022-11" db="EMBL/GenBank/DDBJ databases">
        <title>Centuries of genome instability and evolution in soft-shell clam transmissible cancer (bioRxiv).</title>
        <authorList>
            <person name="Hart S.F.M."/>
            <person name="Yonemitsu M.A."/>
            <person name="Giersch R.M."/>
            <person name="Beal B.F."/>
            <person name="Arriagada G."/>
            <person name="Davis B.W."/>
            <person name="Ostrander E.A."/>
            <person name="Goff S.P."/>
            <person name="Metzger M.J."/>
        </authorList>
    </citation>
    <scope>NUCLEOTIDE SEQUENCE</scope>
    <source>
        <strain evidence="4">MELC-2E11</strain>
        <tissue evidence="4">Siphon/mantle</tissue>
    </source>
</reference>
<proteinExistence type="predicted"/>
<dbReference type="PROSITE" id="PS50026">
    <property type="entry name" value="EGF_3"/>
    <property type="match status" value="1"/>
</dbReference>
<dbReference type="PROSITE" id="PS01186">
    <property type="entry name" value="EGF_2"/>
    <property type="match status" value="1"/>
</dbReference>
<feature type="domain" description="EGF-like" evidence="3">
    <location>
        <begin position="52"/>
        <end position="86"/>
    </location>
</feature>
<dbReference type="Proteomes" id="UP001164746">
    <property type="component" value="Chromosome 12"/>
</dbReference>
<name>A0ABY7FI96_MYAAR</name>
<protein>
    <recommendedName>
        <fullName evidence="3">EGF-like domain-containing protein</fullName>
    </recommendedName>
</protein>
<keyword evidence="1" id="KW-0245">EGF-like domain</keyword>